<dbReference type="InterPro" id="IPR010985">
    <property type="entry name" value="Ribbon_hlx_hlx"/>
</dbReference>
<gene>
    <name evidence="1" type="ORF">H8D96_21775</name>
</gene>
<reference evidence="1 2" key="1">
    <citation type="submission" date="2020-08" db="EMBL/GenBank/DDBJ databases">
        <title>Bridging the membrane lipid divide: bacteria of the FCB group superphylum have the potential to synthesize archaeal ether lipids.</title>
        <authorList>
            <person name="Villanueva L."/>
            <person name="Von Meijenfeldt F.A.B."/>
            <person name="Westbye A.B."/>
            <person name="Yadav S."/>
            <person name="Hopmans E.C."/>
            <person name="Dutilh B.E."/>
            <person name="Sinninghe Damste J.S."/>
        </authorList>
    </citation>
    <scope>NUCLEOTIDE SEQUENCE [LARGE SCALE GENOMIC DNA]</scope>
    <source>
        <strain evidence="1">NIOZ-UU17</strain>
    </source>
</reference>
<sequence length="87" mass="10116">KMPSTTVHIPETLLHKMNKVVKEKGISRNRFIILACEQALENDAGQWPEGFFSQDYGDKNLQLLRKDVKEMEDAIFSKRKNREPVDL</sequence>
<dbReference type="AlphaFoldDB" id="A0A8J6P8I3"/>
<dbReference type="GO" id="GO:0006355">
    <property type="term" value="P:regulation of DNA-templated transcription"/>
    <property type="evidence" value="ECO:0007669"/>
    <property type="project" value="InterPro"/>
</dbReference>
<protein>
    <submittedName>
        <fullName evidence="1">Uncharacterized protein</fullName>
    </submittedName>
</protein>
<feature type="non-terminal residue" evidence="1">
    <location>
        <position position="1"/>
    </location>
</feature>
<dbReference type="Proteomes" id="UP000605201">
    <property type="component" value="Unassembled WGS sequence"/>
</dbReference>
<dbReference type="SUPFAM" id="SSF47598">
    <property type="entry name" value="Ribbon-helix-helix"/>
    <property type="match status" value="1"/>
</dbReference>
<accession>A0A8J6P8I3</accession>
<dbReference type="EMBL" id="JACNIG010000458">
    <property type="protein sequence ID" value="MBC8434547.1"/>
    <property type="molecule type" value="Genomic_DNA"/>
</dbReference>
<organism evidence="1 2">
    <name type="scientific">Candidatus Desulfatibia vada</name>
    <dbReference type="NCBI Taxonomy" id="2841696"/>
    <lineage>
        <taxon>Bacteria</taxon>
        <taxon>Pseudomonadati</taxon>
        <taxon>Thermodesulfobacteriota</taxon>
        <taxon>Desulfobacteria</taxon>
        <taxon>Desulfobacterales</taxon>
        <taxon>Desulfobacterales incertae sedis</taxon>
        <taxon>Candidatus Desulfatibia</taxon>
    </lineage>
</organism>
<evidence type="ECO:0000313" key="1">
    <source>
        <dbReference type="EMBL" id="MBC8434547.1"/>
    </source>
</evidence>
<name>A0A8J6P8I3_9BACT</name>
<evidence type="ECO:0000313" key="2">
    <source>
        <dbReference type="Proteomes" id="UP000605201"/>
    </source>
</evidence>
<proteinExistence type="predicted"/>
<comment type="caution">
    <text evidence="1">The sequence shown here is derived from an EMBL/GenBank/DDBJ whole genome shotgun (WGS) entry which is preliminary data.</text>
</comment>